<organism evidence="1 2">
    <name type="scientific">Panagrolaimus sp. PS1159</name>
    <dbReference type="NCBI Taxonomy" id="55785"/>
    <lineage>
        <taxon>Eukaryota</taxon>
        <taxon>Metazoa</taxon>
        <taxon>Ecdysozoa</taxon>
        <taxon>Nematoda</taxon>
        <taxon>Chromadorea</taxon>
        <taxon>Rhabditida</taxon>
        <taxon>Tylenchina</taxon>
        <taxon>Panagrolaimomorpha</taxon>
        <taxon>Panagrolaimoidea</taxon>
        <taxon>Panagrolaimidae</taxon>
        <taxon>Panagrolaimus</taxon>
    </lineage>
</organism>
<protein>
    <submittedName>
        <fullName evidence="2">GATA zinc finger domain-containing protein 14-like</fullName>
    </submittedName>
</protein>
<proteinExistence type="predicted"/>
<sequence length="311" mass="36299">MPNSWNSGYSNSGSYYNNSASQRGGRGHPFNNRVRSYGHESENEKRKRSFVIIGLRQLQGTVSESESREEDRNAAIDIVRYLGITDAIPQTNVKRARNGPVLIVTLESIQSRDLILRRSHFLNAIEATRHLKLEKAYTAEDMINRYGRLPNDHDLDNPNSDVNINRFARINNERHIQYDRNNDQHRGNDYDGDYDNNRGRTNSRNNEFHSLANNDGYDERGNNHRGRGYSRNDDNNYSNGDTNRGRVYGNRSRTDSRNNYDNHYNGYDNDNSNRRYNNNDSYQNENDRDFRRNNTSRGNPRGNPRGNYTFR</sequence>
<accession>A0AC35GFI4</accession>
<reference evidence="2" key="1">
    <citation type="submission" date="2022-11" db="UniProtKB">
        <authorList>
            <consortium name="WormBaseParasite"/>
        </authorList>
    </citation>
    <scope>IDENTIFICATION</scope>
</reference>
<evidence type="ECO:0000313" key="1">
    <source>
        <dbReference type="Proteomes" id="UP000887580"/>
    </source>
</evidence>
<name>A0AC35GFI4_9BILA</name>
<dbReference type="Proteomes" id="UP000887580">
    <property type="component" value="Unplaced"/>
</dbReference>
<dbReference type="WBParaSite" id="PS1159_v2.g4322.t1">
    <property type="protein sequence ID" value="PS1159_v2.g4322.t1"/>
    <property type="gene ID" value="PS1159_v2.g4322"/>
</dbReference>
<evidence type="ECO:0000313" key="2">
    <source>
        <dbReference type="WBParaSite" id="PS1159_v2.g4322.t1"/>
    </source>
</evidence>